<name>A0A838XJM0_9HYPH</name>
<reference evidence="2 3" key="2">
    <citation type="submission" date="2020-08" db="EMBL/GenBank/DDBJ databases">
        <title>Stappia taiwanensis sp. nov., isolated from a coastal thermal spring.</title>
        <authorList>
            <person name="Kampfer P."/>
        </authorList>
    </citation>
    <scope>NUCLEOTIDE SEQUENCE [LARGE SCALE GENOMIC DNA]</scope>
    <source>
        <strain evidence="2 3">DSM 23284</strain>
    </source>
</reference>
<keyword evidence="3" id="KW-1185">Reference proteome</keyword>
<dbReference type="RefSeq" id="WP_181759719.1">
    <property type="nucleotide sequence ID" value="NZ_BMCR01000006.1"/>
</dbReference>
<feature type="domain" description="TNase-like" evidence="1">
    <location>
        <begin position="102"/>
        <end position="163"/>
    </location>
</feature>
<dbReference type="Pfam" id="PF00565">
    <property type="entry name" value="SNase"/>
    <property type="match status" value="1"/>
</dbReference>
<proteinExistence type="predicted"/>
<evidence type="ECO:0000313" key="2">
    <source>
        <dbReference type="EMBL" id="MBA4611529.1"/>
    </source>
</evidence>
<evidence type="ECO:0000313" key="3">
    <source>
        <dbReference type="Proteomes" id="UP000559404"/>
    </source>
</evidence>
<accession>A0A838XJM0</accession>
<dbReference type="Gene3D" id="2.40.50.90">
    <property type="match status" value="1"/>
</dbReference>
<dbReference type="Proteomes" id="UP000559404">
    <property type="component" value="Unassembled WGS sequence"/>
</dbReference>
<reference evidence="2 3" key="1">
    <citation type="submission" date="2020-07" db="EMBL/GenBank/DDBJ databases">
        <authorList>
            <person name="Li M."/>
        </authorList>
    </citation>
    <scope>NUCLEOTIDE SEQUENCE [LARGE SCALE GENOMIC DNA]</scope>
    <source>
        <strain evidence="2 3">DSM 23284</strain>
    </source>
</reference>
<dbReference type="SUPFAM" id="SSF50199">
    <property type="entry name" value="Staphylococcal nuclease"/>
    <property type="match status" value="1"/>
</dbReference>
<sequence>MRRERPCRPLPLAGTALAAGAVLASLAGVRMAKAMEAVPAPCLAGSIAREVVIADTGMTGDLVTADGALFRQSDLVFPADGPPVLPGNRLPLSLKFADAAEKPDRWNRHLGHFSGDRTGGWLAHALVSSGQAMVAPALSPADCLAPLLSAERQARKERRGLWATERVWSAHRPEDLGPRTGRYTLVSGQVLSVGETRSTLYLNFGHRWSRDFTVTVPAADAPAFAQAGLDLRSLKGTRVRVRGVIQFSGGPGIRVFHPAQIERLDKDNMRQ</sequence>
<dbReference type="InterPro" id="IPR016071">
    <property type="entry name" value="Staphylococal_nuclease_OB-fold"/>
</dbReference>
<gene>
    <name evidence="2" type="ORF">H1W37_07705</name>
</gene>
<comment type="caution">
    <text evidence="2">The sequence shown here is derived from an EMBL/GenBank/DDBJ whole genome shotgun (WGS) entry which is preliminary data.</text>
</comment>
<organism evidence="2 3">
    <name type="scientific">Stappia taiwanensis</name>
    <dbReference type="NCBI Taxonomy" id="992267"/>
    <lineage>
        <taxon>Bacteria</taxon>
        <taxon>Pseudomonadati</taxon>
        <taxon>Pseudomonadota</taxon>
        <taxon>Alphaproteobacteria</taxon>
        <taxon>Hyphomicrobiales</taxon>
        <taxon>Stappiaceae</taxon>
        <taxon>Stappia</taxon>
    </lineage>
</organism>
<evidence type="ECO:0000259" key="1">
    <source>
        <dbReference type="Pfam" id="PF00565"/>
    </source>
</evidence>
<dbReference type="EMBL" id="JACEON010000005">
    <property type="protein sequence ID" value="MBA4611529.1"/>
    <property type="molecule type" value="Genomic_DNA"/>
</dbReference>
<dbReference type="InterPro" id="IPR035437">
    <property type="entry name" value="SNase_OB-fold_sf"/>
</dbReference>
<dbReference type="AlphaFoldDB" id="A0A838XJM0"/>
<protein>
    <submittedName>
        <fullName evidence="2">Thermonuclease family protein</fullName>
    </submittedName>
</protein>